<evidence type="ECO:0000256" key="8">
    <source>
        <dbReference type="PIRNR" id="PIRNR000194"/>
    </source>
</evidence>
<dbReference type="CDD" id="cd00209">
    <property type="entry name" value="DHFR"/>
    <property type="match status" value="1"/>
</dbReference>
<dbReference type="Pfam" id="PF00186">
    <property type="entry name" value="DHFR_1"/>
    <property type="match status" value="1"/>
</dbReference>
<evidence type="ECO:0000259" key="10">
    <source>
        <dbReference type="PROSITE" id="PS51330"/>
    </source>
</evidence>
<protein>
    <recommendedName>
        <fullName evidence="3 8">Dihydrofolate reductase</fullName>
        <ecNumber evidence="3 8">1.5.1.3</ecNumber>
    </recommendedName>
</protein>
<dbReference type="GO" id="GO:0004146">
    <property type="term" value="F:dihydrofolate reductase activity"/>
    <property type="evidence" value="ECO:0007669"/>
    <property type="project" value="UniProtKB-EC"/>
</dbReference>
<accession>A0A842HTG8</accession>
<sequence>MTLAHIPQSPRIKCVVAYSRNRVIGKDNALPWHLPADLQHFKKNTLGQPIIMGRKTWQSLGRPLPKRRNIVISRDPAFAAPGAEVFTGLDLALAACSHETEICIIGGAQIFTDALPYIDEIIATEVHAEIAGDVFFPELPAGQWQETERLPQPPENGYTYDFVTYKRVDLAP</sequence>
<comment type="catalytic activity">
    <reaction evidence="8">
        <text>(6S)-5,6,7,8-tetrahydrofolate + NADP(+) = 7,8-dihydrofolate + NADPH + H(+)</text>
        <dbReference type="Rhea" id="RHEA:15009"/>
        <dbReference type="ChEBI" id="CHEBI:15378"/>
        <dbReference type="ChEBI" id="CHEBI:57451"/>
        <dbReference type="ChEBI" id="CHEBI:57453"/>
        <dbReference type="ChEBI" id="CHEBI:57783"/>
        <dbReference type="ChEBI" id="CHEBI:58349"/>
        <dbReference type="EC" id="1.5.1.3"/>
    </reaction>
</comment>
<dbReference type="Proteomes" id="UP000545386">
    <property type="component" value="Unassembled WGS sequence"/>
</dbReference>
<keyword evidence="12" id="KW-1185">Reference proteome</keyword>
<keyword evidence="5 8" id="KW-0521">NADP</keyword>
<evidence type="ECO:0000313" key="12">
    <source>
        <dbReference type="Proteomes" id="UP000545386"/>
    </source>
</evidence>
<dbReference type="AlphaFoldDB" id="A0A842HTG8"/>
<organism evidence="11 12">
    <name type="scientific">Pusillimonas minor</name>
    <dbReference type="NCBI Taxonomy" id="2697024"/>
    <lineage>
        <taxon>Bacteria</taxon>
        <taxon>Pseudomonadati</taxon>
        <taxon>Pseudomonadota</taxon>
        <taxon>Betaproteobacteria</taxon>
        <taxon>Burkholderiales</taxon>
        <taxon>Alcaligenaceae</taxon>
        <taxon>Pusillimonas</taxon>
    </lineage>
</organism>
<dbReference type="PIRSF" id="PIRSF000194">
    <property type="entry name" value="DHFR"/>
    <property type="match status" value="1"/>
</dbReference>
<comment type="caution">
    <text evidence="11">The sequence shown here is derived from an EMBL/GenBank/DDBJ whole genome shotgun (WGS) entry which is preliminary data.</text>
</comment>
<comment type="function">
    <text evidence="7 8">Key enzyme in folate metabolism. Catalyzes an essential reaction for de novo glycine and purine synthesis, and for DNA precursor synthesis.</text>
</comment>
<dbReference type="InterPro" id="IPR012259">
    <property type="entry name" value="DHFR"/>
</dbReference>
<evidence type="ECO:0000256" key="2">
    <source>
        <dbReference type="ARBA" id="ARBA00009539"/>
    </source>
</evidence>
<dbReference type="PANTHER" id="PTHR48069">
    <property type="entry name" value="DIHYDROFOLATE REDUCTASE"/>
    <property type="match status" value="1"/>
</dbReference>
<dbReference type="GO" id="GO:0046654">
    <property type="term" value="P:tetrahydrofolate biosynthetic process"/>
    <property type="evidence" value="ECO:0007669"/>
    <property type="project" value="UniProtKB-UniPathway"/>
</dbReference>
<evidence type="ECO:0000256" key="7">
    <source>
        <dbReference type="ARBA" id="ARBA00025067"/>
    </source>
</evidence>
<dbReference type="Gene3D" id="3.40.430.10">
    <property type="entry name" value="Dihydrofolate Reductase, subunit A"/>
    <property type="match status" value="1"/>
</dbReference>
<dbReference type="SUPFAM" id="SSF53597">
    <property type="entry name" value="Dihydrofolate reductase-like"/>
    <property type="match status" value="1"/>
</dbReference>
<dbReference type="PANTHER" id="PTHR48069:SF3">
    <property type="entry name" value="DIHYDROFOLATE REDUCTASE"/>
    <property type="match status" value="1"/>
</dbReference>
<dbReference type="EMBL" id="JACJUU010000015">
    <property type="protein sequence ID" value="MBC2770938.1"/>
    <property type="molecule type" value="Genomic_DNA"/>
</dbReference>
<dbReference type="RefSeq" id="WP_185780599.1">
    <property type="nucleotide sequence ID" value="NZ_JACJUU010000015.1"/>
</dbReference>
<reference evidence="11 12" key="1">
    <citation type="submission" date="2020-08" db="EMBL/GenBank/DDBJ databases">
        <title>Paraeoetvoesia sp. YC-7-48 draft genome sequence.</title>
        <authorList>
            <person name="Yao L."/>
        </authorList>
    </citation>
    <scope>NUCLEOTIDE SEQUENCE [LARGE SCALE GENOMIC DNA]</scope>
    <source>
        <strain evidence="12">YC-7-48</strain>
    </source>
</reference>
<comment type="pathway">
    <text evidence="1 8">Cofactor biosynthesis; tetrahydrofolate biosynthesis; 5,6,7,8-tetrahydrofolate from 7,8-dihydrofolate: step 1/1.</text>
</comment>
<evidence type="ECO:0000256" key="4">
    <source>
        <dbReference type="ARBA" id="ARBA00022563"/>
    </source>
</evidence>
<dbReference type="PROSITE" id="PS00075">
    <property type="entry name" value="DHFR_1"/>
    <property type="match status" value="1"/>
</dbReference>
<evidence type="ECO:0000256" key="6">
    <source>
        <dbReference type="ARBA" id="ARBA00023002"/>
    </source>
</evidence>
<evidence type="ECO:0000256" key="9">
    <source>
        <dbReference type="RuleBase" id="RU004474"/>
    </source>
</evidence>
<dbReference type="PROSITE" id="PS51330">
    <property type="entry name" value="DHFR_2"/>
    <property type="match status" value="1"/>
</dbReference>
<gene>
    <name evidence="11" type="ORF">GTU67_13575</name>
</gene>
<dbReference type="GO" id="GO:0006730">
    <property type="term" value="P:one-carbon metabolic process"/>
    <property type="evidence" value="ECO:0007669"/>
    <property type="project" value="UniProtKB-KW"/>
</dbReference>
<dbReference type="UniPathway" id="UPA00077">
    <property type="reaction ID" value="UER00158"/>
</dbReference>
<keyword evidence="6 8" id="KW-0560">Oxidoreductase</keyword>
<dbReference type="PRINTS" id="PR00070">
    <property type="entry name" value="DHFR"/>
</dbReference>
<dbReference type="GO" id="GO:0046655">
    <property type="term" value="P:folic acid metabolic process"/>
    <property type="evidence" value="ECO:0007669"/>
    <property type="project" value="TreeGrafter"/>
</dbReference>
<dbReference type="GO" id="GO:0070401">
    <property type="term" value="F:NADP+ binding"/>
    <property type="evidence" value="ECO:0007669"/>
    <property type="project" value="UniProtKB-ARBA"/>
</dbReference>
<name>A0A842HTG8_9BURK</name>
<evidence type="ECO:0000256" key="3">
    <source>
        <dbReference type="ARBA" id="ARBA00012856"/>
    </source>
</evidence>
<dbReference type="EC" id="1.5.1.3" evidence="3 8"/>
<dbReference type="InterPro" id="IPR024072">
    <property type="entry name" value="DHFR-like_dom_sf"/>
</dbReference>
<dbReference type="GO" id="GO:0005829">
    <property type="term" value="C:cytosol"/>
    <property type="evidence" value="ECO:0007669"/>
    <property type="project" value="TreeGrafter"/>
</dbReference>
<dbReference type="InterPro" id="IPR001796">
    <property type="entry name" value="DHFR_dom"/>
</dbReference>
<dbReference type="InterPro" id="IPR017925">
    <property type="entry name" value="DHFR_CS"/>
</dbReference>
<comment type="similarity">
    <text evidence="2 8 9">Belongs to the dihydrofolate reductase family.</text>
</comment>
<dbReference type="FunFam" id="3.40.430.10:FF:000001">
    <property type="entry name" value="Dihydrofolate reductase"/>
    <property type="match status" value="1"/>
</dbReference>
<feature type="domain" description="DHFR" evidence="10">
    <location>
        <begin position="11"/>
        <end position="167"/>
    </location>
</feature>
<evidence type="ECO:0000313" key="11">
    <source>
        <dbReference type="EMBL" id="MBC2770938.1"/>
    </source>
</evidence>
<dbReference type="GO" id="GO:0046452">
    <property type="term" value="P:dihydrofolate metabolic process"/>
    <property type="evidence" value="ECO:0007669"/>
    <property type="project" value="TreeGrafter"/>
</dbReference>
<keyword evidence="4 8" id="KW-0554">One-carbon metabolism</keyword>
<evidence type="ECO:0000256" key="5">
    <source>
        <dbReference type="ARBA" id="ARBA00022857"/>
    </source>
</evidence>
<proteinExistence type="inferred from homology"/>
<evidence type="ECO:0000256" key="1">
    <source>
        <dbReference type="ARBA" id="ARBA00004903"/>
    </source>
</evidence>